<dbReference type="Proteomes" id="UP001153331">
    <property type="component" value="Unassembled WGS sequence"/>
</dbReference>
<organism evidence="1 2">
    <name type="scientific">Boeremia exigua</name>
    <dbReference type="NCBI Taxonomy" id="749465"/>
    <lineage>
        <taxon>Eukaryota</taxon>
        <taxon>Fungi</taxon>
        <taxon>Dikarya</taxon>
        <taxon>Ascomycota</taxon>
        <taxon>Pezizomycotina</taxon>
        <taxon>Dothideomycetes</taxon>
        <taxon>Pleosporomycetidae</taxon>
        <taxon>Pleosporales</taxon>
        <taxon>Pleosporineae</taxon>
        <taxon>Didymellaceae</taxon>
        <taxon>Boeremia</taxon>
    </lineage>
</organism>
<sequence>MATPPSSRGSSLDHTFRPATPESAAAFRRSAASMTVPKSEYLRHALEARRAQNTPVQNTPRLSAIEIPPHPTAPTPLAPHTPAASPDAFDEFDLPEEIMTPESPIRKRRPNDKKDTPPRSKTNQELSAEVEKLRDELFKQNLRVELLKTSNHDLQAKWVKAKEEVDQLKPLEEENYELRAENKQLTRKLAAVQDDIDHIDEIEDELEKLYLERKAAQEADKVLREEILKLGNINKEAAMNMHGLGEAMEEAVEMINSLEGEKLTLEDEKLHLKMELDSLKKRVAVIELKQVDGSGYPQRIHSIDEQQPATSYDDSDYYSQPATPRADVDRDAQSTHSGTSARSKQFIELTKKHTRSARSLSKRMSDISLRATTLASASVSQVPQIPEEFAEVTPRIVDERFRERRYRQDPGVEQLIARSGAEMRRPATVAPAQTQQLGLRGYYRPVQLREPSMARPSTSYAPDMSISSRPRTRNRTHSLVDQYPAPPPRMSSRRARTSDDHEQQPSDGTLDSNTGSGTLVGSGEEQQEQVLTAWAPTHPRTSTVSLLTSPRIDRPDKERWWKDTENVRPLRARATTRTLRTDCSLDEDALGSATFVARAEGVRTNPVTPATERPEQDFLFNPRENEEQFMRKAITRLKESMRRN</sequence>
<accession>A0ACC2I8K3</accession>
<evidence type="ECO:0000313" key="2">
    <source>
        <dbReference type="Proteomes" id="UP001153331"/>
    </source>
</evidence>
<gene>
    <name evidence="1" type="ORF">OPT61_g5964</name>
</gene>
<comment type="caution">
    <text evidence="1">The sequence shown here is derived from an EMBL/GenBank/DDBJ whole genome shotgun (WGS) entry which is preliminary data.</text>
</comment>
<protein>
    <submittedName>
        <fullName evidence="1">Uncharacterized protein</fullName>
    </submittedName>
</protein>
<name>A0ACC2I8K3_9PLEO</name>
<proteinExistence type="predicted"/>
<dbReference type="EMBL" id="JAPHNI010000405">
    <property type="protein sequence ID" value="KAJ8111447.1"/>
    <property type="molecule type" value="Genomic_DNA"/>
</dbReference>
<keyword evidence="2" id="KW-1185">Reference proteome</keyword>
<evidence type="ECO:0000313" key="1">
    <source>
        <dbReference type="EMBL" id="KAJ8111447.1"/>
    </source>
</evidence>
<reference evidence="1" key="1">
    <citation type="submission" date="2022-11" db="EMBL/GenBank/DDBJ databases">
        <title>Genome Sequence of Boeremia exigua.</title>
        <authorList>
            <person name="Buettner E."/>
        </authorList>
    </citation>
    <scope>NUCLEOTIDE SEQUENCE</scope>
    <source>
        <strain evidence="1">CU02</strain>
    </source>
</reference>